<proteinExistence type="predicted"/>
<organism evidence="1 2">
    <name type="scientific">Balaenoptera physalus</name>
    <name type="common">Fin whale</name>
    <name type="synonym">Balaena physalus</name>
    <dbReference type="NCBI Taxonomy" id="9770"/>
    <lineage>
        <taxon>Eukaryota</taxon>
        <taxon>Metazoa</taxon>
        <taxon>Chordata</taxon>
        <taxon>Craniata</taxon>
        <taxon>Vertebrata</taxon>
        <taxon>Euteleostomi</taxon>
        <taxon>Mammalia</taxon>
        <taxon>Eutheria</taxon>
        <taxon>Laurasiatheria</taxon>
        <taxon>Artiodactyla</taxon>
        <taxon>Whippomorpha</taxon>
        <taxon>Cetacea</taxon>
        <taxon>Mysticeti</taxon>
        <taxon>Balaenopteridae</taxon>
        <taxon>Balaenoptera</taxon>
    </lineage>
</organism>
<evidence type="ECO:0000313" key="1">
    <source>
        <dbReference type="EMBL" id="KAB0391971.1"/>
    </source>
</evidence>
<dbReference type="OrthoDB" id="439808at2759"/>
<accession>A0A643BVC7</accession>
<protein>
    <submittedName>
        <fullName evidence="1">Uncharacterized protein</fullName>
    </submittedName>
</protein>
<gene>
    <name evidence="1" type="ORF">E2I00_013200</name>
</gene>
<reference evidence="1 2" key="1">
    <citation type="journal article" date="2019" name="PLoS ONE">
        <title>Genomic analyses reveal an absence of contemporary introgressive admixture between fin whales and blue whales, despite known hybrids.</title>
        <authorList>
            <person name="Westbury M.V."/>
            <person name="Petersen B."/>
            <person name="Lorenzen E.D."/>
        </authorList>
    </citation>
    <scope>NUCLEOTIDE SEQUENCE [LARGE SCALE GENOMIC DNA]</scope>
    <source>
        <strain evidence="1">FinWhale-01</strain>
    </source>
</reference>
<dbReference type="AlphaFoldDB" id="A0A643BVC7"/>
<name>A0A643BVC7_BALPH</name>
<sequence length="98" mass="10993">MSPYLCPPNTSLFVRNLRTIPGLKICDKLKLLKEGDQEVLPLITTTEDLIVLETVDRLEDHGVAEAIPTMIDSNTEINLFQDPNPIQDHCPSPSPRKK</sequence>
<dbReference type="Proteomes" id="UP000437017">
    <property type="component" value="Unassembled WGS sequence"/>
</dbReference>
<comment type="caution">
    <text evidence="1">The sequence shown here is derived from an EMBL/GenBank/DDBJ whole genome shotgun (WGS) entry which is preliminary data.</text>
</comment>
<evidence type="ECO:0000313" key="2">
    <source>
        <dbReference type="Proteomes" id="UP000437017"/>
    </source>
</evidence>
<keyword evidence="2" id="KW-1185">Reference proteome</keyword>
<dbReference type="EMBL" id="SGJD01004105">
    <property type="protein sequence ID" value="KAB0391971.1"/>
    <property type="molecule type" value="Genomic_DNA"/>
</dbReference>